<dbReference type="Pfam" id="PF16135">
    <property type="entry name" value="TDBD"/>
    <property type="match status" value="1"/>
</dbReference>
<dbReference type="OrthoDB" id="1863332at2759"/>
<dbReference type="PANTHER" id="PTHR47025">
    <property type="entry name" value="AUTOIMMUNE REGULATOR"/>
    <property type="match status" value="1"/>
</dbReference>
<dbReference type="GO" id="GO:0000977">
    <property type="term" value="F:RNA polymerase II transcription regulatory region sequence-specific DNA binding"/>
    <property type="evidence" value="ECO:0007669"/>
    <property type="project" value="TreeGrafter"/>
</dbReference>
<feature type="region of interest" description="Disordered" evidence="3">
    <location>
        <begin position="1"/>
        <end position="27"/>
    </location>
</feature>
<reference evidence="5 6" key="1">
    <citation type="journal article" date="2020" name="IScience">
        <title>Genome Sequencing of the Endangered Kingdonia uniflora (Circaeasteraceae, Ranunculales) Reveals Potential Mechanisms of Evolutionary Specialization.</title>
        <authorList>
            <person name="Sun Y."/>
            <person name="Deng T."/>
            <person name="Zhang A."/>
            <person name="Moore M.J."/>
            <person name="Landis J.B."/>
            <person name="Lin N."/>
            <person name="Zhang H."/>
            <person name="Zhang X."/>
            <person name="Huang J."/>
            <person name="Zhang X."/>
            <person name="Sun H."/>
            <person name="Wang H."/>
        </authorList>
    </citation>
    <scope>NUCLEOTIDE SEQUENCE [LARGE SCALE GENOMIC DNA]</scope>
    <source>
        <strain evidence="5">TB1705</strain>
        <tissue evidence="5">Leaf</tissue>
    </source>
</reference>
<comment type="caution">
    <text evidence="5">The sequence shown here is derived from an EMBL/GenBank/DDBJ whole genome shotgun (WGS) entry which is preliminary data.</text>
</comment>
<dbReference type="InterPro" id="IPR032308">
    <property type="entry name" value="TDBD"/>
</dbReference>
<dbReference type="PANTHER" id="PTHR47025:SF9">
    <property type="entry name" value="PROTEIN, PUTATIVE-RELATED"/>
    <property type="match status" value="1"/>
</dbReference>
<protein>
    <recommendedName>
        <fullName evidence="4">Tify domain-containing protein</fullName>
    </recommendedName>
</protein>
<dbReference type="Proteomes" id="UP000541444">
    <property type="component" value="Unassembled WGS sequence"/>
</dbReference>
<evidence type="ECO:0000313" key="6">
    <source>
        <dbReference type="Proteomes" id="UP000541444"/>
    </source>
</evidence>
<comment type="subcellular location">
    <subcellularLocation>
        <location evidence="1">Nucleus</location>
    </subcellularLocation>
</comment>
<proteinExistence type="predicted"/>
<organism evidence="5 6">
    <name type="scientific">Kingdonia uniflora</name>
    <dbReference type="NCBI Taxonomy" id="39325"/>
    <lineage>
        <taxon>Eukaryota</taxon>
        <taxon>Viridiplantae</taxon>
        <taxon>Streptophyta</taxon>
        <taxon>Embryophyta</taxon>
        <taxon>Tracheophyta</taxon>
        <taxon>Spermatophyta</taxon>
        <taxon>Magnoliopsida</taxon>
        <taxon>Ranunculales</taxon>
        <taxon>Circaeasteraceae</taxon>
        <taxon>Kingdonia</taxon>
    </lineage>
</organism>
<keyword evidence="2" id="KW-0539">Nucleus</keyword>
<dbReference type="AlphaFoldDB" id="A0A7J7NMU0"/>
<name>A0A7J7NMU0_9MAGN</name>
<dbReference type="GO" id="GO:0003682">
    <property type="term" value="F:chromatin binding"/>
    <property type="evidence" value="ECO:0007669"/>
    <property type="project" value="TreeGrafter"/>
</dbReference>
<accession>A0A7J7NMU0</accession>
<evidence type="ECO:0000256" key="1">
    <source>
        <dbReference type="ARBA" id="ARBA00004123"/>
    </source>
</evidence>
<keyword evidence="6" id="KW-1185">Reference proteome</keyword>
<dbReference type="GO" id="GO:0042393">
    <property type="term" value="F:histone binding"/>
    <property type="evidence" value="ECO:0007669"/>
    <property type="project" value="TreeGrafter"/>
</dbReference>
<gene>
    <name evidence="5" type="ORF">GIB67_015052</name>
</gene>
<dbReference type="GO" id="GO:0005634">
    <property type="term" value="C:nucleus"/>
    <property type="evidence" value="ECO:0007669"/>
    <property type="project" value="UniProtKB-SubCell"/>
</dbReference>
<dbReference type="EMBL" id="JACGCM010000694">
    <property type="protein sequence ID" value="KAF6168505.1"/>
    <property type="molecule type" value="Genomic_DNA"/>
</dbReference>
<feature type="domain" description="Tify" evidence="4">
    <location>
        <begin position="284"/>
        <end position="338"/>
    </location>
</feature>
<evidence type="ECO:0000313" key="5">
    <source>
        <dbReference type="EMBL" id="KAF6168505.1"/>
    </source>
</evidence>
<evidence type="ECO:0000256" key="2">
    <source>
        <dbReference type="ARBA" id="ARBA00023242"/>
    </source>
</evidence>
<sequence length="384" mass="42181">MTHGAGYLADGEMAYNDSSRTDPKRPNQWLLDSTDVGLFPSKKQAVESTANRPISGVPNVNLSWENPSSFQSVSGPFTDRLFGSEITRTINFGGGRSFQSINAGHLDMGRRDDVEQFGNDASVALSMSHTIGAPSGSYLSYGGIRKVKVNQVKDSESHISLPMGQNFNKSDNNTISFNGFQEEPATNPSGRLISHYDLLMGQSSIQISEPSNEKEIIDPDEPIITPTPLATSVDRAVKTKTVPKIAKKSSPNNFPSNVRSLLSTGILDGIHVKYVGWSREELDGVIKGPGFLCGCQLCNYTKVLNAYEFEKHAQSKTKHPNNHIFFDNGKTIYAVVQELKNTPEDFLFEAIETATGSGVNEKIFKIWKGDASLFILASFFKHYL</sequence>
<evidence type="ECO:0000259" key="4">
    <source>
        <dbReference type="Pfam" id="PF16135"/>
    </source>
</evidence>
<evidence type="ECO:0000256" key="3">
    <source>
        <dbReference type="SAM" id="MobiDB-lite"/>
    </source>
</evidence>
<dbReference type="GO" id="GO:0045944">
    <property type="term" value="P:positive regulation of transcription by RNA polymerase II"/>
    <property type="evidence" value="ECO:0007669"/>
    <property type="project" value="TreeGrafter"/>
</dbReference>